<dbReference type="EnsemblPlants" id="AET2Gv20453400.33">
    <property type="protein sequence ID" value="AET2Gv20453400.33"/>
    <property type="gene ID" value="AET2Gv20453400"/>
</dbReference>
<dbReference type="Gramene" id="AET2Gv20453400.25">
    <property type="protein sequence ID" value="AET2Gv20453400.25"/>
    <property type="gene ID" value="AET2Gv20453400"/>
</dbReference>
<dbReference type="EnsemblPlants" id="AET2Gv20453400.7">
    <property type="protein sequence ID" value="AET2Gv20453400.7"/>
    <property type="gene ID" value="AET2Gv20453400"/>
</dbReference>
<dbReference type="EnsemblPlants" id="AET2Gv20453400.32">
    <property type="protein sequence ID" value="AET2Gv20453400.32"/>
    <property type="gene ID" value="AET2Gv20453400"/>
</dbReference>
<dbReference type="Gramene" id="AET2Gv20453400.4">
    <property type="protein sequence ID" value="AET2Gv20453400.4"/>
    <property type="gene ID" value="AET2Gv20453400"/>
</dbReference>
<name>A0A453BBV8_AEGTS</name>
<reference evidence="2" key="3">
    <citation type="journal article" date="2017" name="Nature">
        <title>Genome sequence of the progenitor of the wheat D genome Aegilops tauschii.</title>
        <authorList>
            <person name="Luo M.C."/>
            <person name="Gu Y.Q."/>
            <person name="Puiu D."/>
            <person name="Wang H."/>
            <person name="Twardziok S.O."/>
            <person name="Deal K.R."/>
            <person name="Huo N."/>
            <person name="Zhu T."/>
            <person name="Wang L."/>
            <person name="Wang Y."/>
            <person name="McGuire P.E."/>
            <person name="Liu S."/>
            <person name="Long H."/>
            <person name="Ramasamy R.K."/>
            <person name="Rodriguez J.C."/>
            <person name="Van S.L."/>
            <person name="Yuan L."/>
            <person name="Wang Z."/>
            <person name="Xia Z."/>
            <person name="Xiao L."/>
            <person name="Anderson O.D."/>
            <person name="Ouyang S."/>
            <person name="Liang Y."/>
            <person name="Zimin A.V."/>
            <person name="Pertea G."/>
            <person name="Qi P."/>
            <person name="Bennetzen J.L."/>
            <person name="Dai X."/>
            <person name="Dawson M.W."/>
            <person name="Muller H.G."/>
            <person name="Kugler K."/>
            <person name="Rivarola-Duarte L."/>
            <person name="Spannagl M."/>
            <person name="Mayer K.F.X."/>
            <person name="Lu F.H."/>
            <person name="Bevan M.W."/>
            <person name="Leroy P."/>
            <person name="Li P."/>
            <person name="You F.M."/>
            <person name="Sun Q."/>
            <person name="Liu Z."/>
            <person name="Lyons E."/>
            <person name="Wicker T."/>
            <person name="Salzberg S.L."/>
            <person name="Devos K.M."/>
            <person name="Dvorak J."/>
        </authorList>
    </citation>
    <scope>NUCLEOTIDE SEQUENCE [LARGE SCALE GENOMIC DNA]</scope>
    <source>
        <strain evidence="2">cv. AL8/78</strain>
    </source>
</reference>
<dbReference type="Gramene" id="AET2Gv20453400.7">
    <property type="protein sequence ID" value="AET2Gv20453400.7"/>
    <property type="gene ID" value="AET2Gv20453400"/>
</dbReference>
<dbReference type="EnsemblPlants" id="AET2Gv20453400.21">
    <property type="protein sequence ID" value="AET2Gv20453400.21"/>
    <property type="gene ID" value="AET2Gv20453400"/>
</dbReference>
<dbReference type="EnsemblPlants" id="AET2Gv20453400.30">
    <property type="protein sequence ID" value="AET2Gv20453400.30"/>
    <property type="gene ID" value="AET2Gv20453400"/>
</dbReference>
<dbReference type="Gramene" id="AET2Gv20453400.20">
    <property type="protein sequence ID" value="AET2Gv20453400.20"/>
    <property type="gene ID" value="AET2Gv20453400"/>
</dbReference>
<reference evidence="3" key="1">
    <citation type="journal article" date="2014" name="Science">
        <title>Ancient hybridizations among the ancestral genomes of bread wheat.</title>
        <authorList>
            <consortium name="International Wheat Genome Sequencing Consortium,"/>
            <person name="Marcussen T."/>
            <person name="Sandve S.R."/>
            <person name="Heier L."/>
            <person name="Spannagl M."/>
            <person name="Pfeifer M."/>
            <person name="Jakobsen K.S."/>
            <person name="Wulff B.B."/>
            <person name="Steuernagel B."/>
            <person name="Mayer K.F."/>
            <person name="Olsen O.A."/>
        </authorList>
    </citation>
    <scope>NUCLEOTIDE SEQUENCE [LARGE SCALE GENOMIC DNA]</scope>
    <source>
        <strain evidence="3">cv. AL8/78</strain>
    </source>
</reference>
<reference evidence="2" key="4">
    <citation type="submission" date="2019-03" db="UniProtKB">
        <authorList>
            <consortium name="EnsemblPlants"/>
        </authorList>
    </citation>
    <scope>IDENTIFICATION</scope>
</reference>
<dbReference type="Gramene" id="AET2Gv20453400.40">
    <property type="protein sequence ID" value="AET2Gv20453400.40"/>
    <property type="gene ID" value="AET2Gv20453400"/>
</dbReference>
<evidence type="ECO:0000259" key="1">
    <source>
        <dbReference type="Pfam" id="PF00078"/>
    </source>
</evidence>
<dbReference type="Pfam" id="PF00078">
    <property type="entry name" value="RVT_1"/>
    <property type="match status" value="1"/>
</dbReference>
<dbReference type="EnsemblPlants" id="AET2Gv20453400.37">
    <property type="protein sequence ID" value="AET2Gv20453400.37"/>
    <property type="gene ID" value="AET2Gv20453400"/>
</dbReference>
<dbReference type="PANTHER" id="PTHR31635">
    <property type="entry name" value="REVERSE TRANSCRIPTASE DOMAIN-CONTAINING PROTEIN-RELATED"/>
    <property type="match status" value="1"/>
</dbReference>
<dbReference type="Gramene" id="AET2Gv20453400.8">
    <property type="protein sequence ID" value="AET2Gv20453400.8"/>
    <property type="gene ID" value="AET2Gv20453400"/>
</dbReference>
<dbReference type="Gramene" id="AET2Gv20453400.35">
    <property type="protein sequence ID" value="AET2Gv20453400.35"/>
    <property type="gene ID" value="AET2Gv20453400"/>
</dbReference>
<dbReference type="Gramene" id="AET2Gv20453400.27">
    <property type="protein sequence ID" value="AET2Gv20453400.27"/>
    <property type="gene ID" value="AET2Gv20453400"/>
</dbReference>
<dbReference type="Gramene" id="AET2Gv20453400.2">
    <property type="protein sequence ID" value="AET2Gv20453400.2"/>
    <property type="gene ID" value="AET2Gv20453400"/>
</dbReference>
<dbReference type="EnsemblPlants" id="AET2Gv20453400.6">
    <property type="protein sequence ID" value="AET2Gv20453400.6"/>
    <property type="gene ID" value="AET2Gv20453400"/>
</dbReference>
<dbReference type="EnsemblPlants" id="AET2Gv20453400.1">
    <property type="protein sequence ID" value="AET2Gv20453400.1"/>
    <property type="gene ID" value="AET2Gv20453400"/>
</dbReference>
<organism evidence="2 3">
    <name type="scientific">Aegilops tauschii subsp. strangulata</name>
    <name type="common">Goatgrass</name>
    <dbReference type="NCBI Taxonomy" id="200361"/>
    <lineage>
        <taxon>Eukaryota</taxon>
        <taxon>Viridiplantae</taxon>
        <taxon>Streptophyta</taxon>
        <taxon>Embryophyta</taxon>
        <taxon>Tracheophyta</taxon>
        <taxon>Spermatophyta</taxon>
        <taxon>Magnoliopsida</taxon>
        <taxon>Liliopsida</taxon>
        <taxon>Poales</taxon>
        <taxon>Poaceae</taxon>
        <taxon>BOP clade</taxon>
        <taxon>Pooideae</taxon>
        <taxon>Triticodae</taxon>
        <taxon>Triticeae</taxon>
        <taxon>Triticinae</taxon>
        <taxon>Aegilops</taxon>
    </lineage>
</organism>
<reference evidence="3" key="2">
    <citation type="journal article" date="2017" name="Nat. Plants">
        <title>The Aegilops tauschii genome reveals multiple impacts of transposons.</title>
        <authorList>
            <person name="Zhao G."/>
            <person name="Zou C."/>
            <person name="Li K."/>
            <person name="Wang K."/>
            <person name="Li T."/>
            <person name="Gao L."/>
            <person name="Zhang X."/>
            <person name="Wang H."/>
            <person name="Yang Z."/>
            <person name="Liu X."/>
            <person name="Jiang W."/>
            <person name="Mao L."/>
            <person name="Kong X."/>
            <person name="Jiao Y."/>
            <person name="Jia J."/>
        </authorList>
    </citation>
    <scope>NUCLEOTIDE SEQUENCE [LARGE SCALE GENOMIC DNA]</scope>
    <source>
        <strain evidence="3">cv. AL8/78</strain>
    </source>
</reference>
<dbReference type="Gramene" id="AET2Gv20453400.10">
    <property type="protein sequence ID" value="AET2Gv20453400.10"/>
    <property type="gene ID" value="AET2Gv20453400"/>
</dbReference>
<evidence type="ECO:0000313" key="3">
    <source>
        <dbReference type="Proteomes" id="UP000015105"/>
    </source>
</evidence>
<accession>A0A453BBV8</accession>
<keyword evidence="3" id="KW-1185">Reference proteome</keyword>
<dbReference type="Gramene" id="AET2Gv20453400.28">
    <property type="protein sequence ID" value="AET2Gv20453400.28"/>
    <property type="gene ID" value="AET2Gv20453400"/>
</dbReference>
<dbReference type="Gramene" id="AET2Gv20453400.12">
    <property type="protein sequence ID" value="AET2Gv20453400.12"/>
    <property type="gene ID" value="AET2Gv20453400"/>
</dbReference>
<dbReference type="EnsemblPlants" id="AET2Gv20453400.2">
    <property type="protein sequence ID" value="AET2Gv20453400.2"/>
    <property type="gene ID" value="AET2Gv20453400"/>
</dbReference>
<dbReference type="Gramene" id="AET2Gv20453400.6">
    <property type="protein sequence ID" value="AET2Gv20453400.6"/>
    <property type="gene ID" value="AET2Gv20453400"/>
</dbReference>
<dbReference type="Gramene" id="AET2Gv20453400.36">
    <property type="protein sequence ID" value="AET2Gv20453400.36"/>
    <property type="gene ID" value="AET2Gv20453400"/>
</dbReference>
<dbReference type="Gramene" id="AET2Gv20453400.24">
    <property type="protein sequence ID" value="AET2Gv20453400.24"/>
    <property type="gene ID" value="AET2Gv20453400"/>
</dbReference>
<dbReference type="AlphaFoldDB" id="A0A453BBV8"/>
<dbReference type="EnsemblPlants" id="AET2Gv20453400.17">
    <property type="protein sequence ID" value="AET2Gv20453400.17"/>
    <property type="gene ID" value="AET2Gv20453400"/>
</dbReference>
<dbReference type="Gramene" id="AET2Gv20453400.22">
    <property type="protein sequence ID" value="AET2Gv20453400.22"/>
    <property type="gene ID" value="AET2Gv20453400"/>
</dbReference>
<dbReference type="Gramene" id="AET2Gv20453400.5">
    <property type="protein sequence ID" value="AET2Gv20453400.5"/>
    <property type="gene ID" value="AET2Gv20453400"/>
</dbReference>
<dbReference type="EnsemblPlants" id="AET2Gv20453400.23">
    <property type="protein sequence ID" value="AET2Gv20453400.23"/>
    <property type="gene ID" value="AET2Gv20453400"/>
</dbReference>
<evidence type="ECO:0000313" key="2">
    <source>
        <dbReference type="EnsemblPlants" id="AET2Gv20453400.27"/>
    </source>
</evidence>
<dbReference type="STRING" id="200361.A0A453BBV8"/>
<dbReference type="Gramene" id="AET2Gv20453400.32">
    <property type="protein sequence ID" value="AET2Gv20453400.32"/>
    <property type="gene ID" value="AET2Gv20453400"/>
</dbReference>
<dbReference type="InterPro" id="IPR043502">
    <property type="entry name" value="DNA/RNA_pol_sf"/>
</dbReference>
<dbReference type="Gramene" id="AET2Gv20453400.39">
    <property type="protein sequence ID" value="AET2Gv20453400.39"/>
    <property type="gene ID" value="AET2Gv20453400"/>
</dbReference>
<dbReference type="EnsemblPlants" id="AET2Gv20453400.5">
    <property type="protein sequence ID" value="AET2Gv20453400.5"/>
    <property type="gene ID" value="AET2Gv20453400"/>
</dbReference>
<dbReference type="Gramene" id="AET2Gv20453400.23">
    <property type="protein sequence ID" value="AET2Gv20453400.23"/>
    <property type="gene ID" value="AET2Gv20453400"/>
</dbReference>
<protein>
    <recommendedName>
        <fullName evidence="1">Reverse transcriptase domain-containing protein</fullName>
    </recommendedName>
</protein>
<dbReference type="EnsemblPlants" id="AET2Gv20453400.38">
    <property type="protein sequence ID" value="AET2Gv20453400.38"/>
    <property type="gene ID" value="AET2Gv20453400"/>
</dbReference>
<dbReference type="EnsemblPlants" id="AET2Gv20453400.25">
    <property type="protein sequence ID" value="AET2Gv20453400.25"/>
    <property type="gene ID" value="AET2Gv20453400"/>
</dbReference>
<dbReference type="Gramene" id="AET2Gv20453400.21">
    <property type="protein sequence ID" value="AET2Gv20453400.21"/>
    <property type="gene ID" value="AET2Gv20453400"/>
</dbReference>
<dbReference type="EnsemblPlants" id="AET2Gv20453400.13">
    <property type="protein sequence ID" value="AET2Gv20453400.13"/>
    <property type="gene ID" value="AET2Gv20453400"/>
</dbReference>
<dbReference type="Gramene" id="AET2Gv20453400.9">
    <property type="protein sequence ID" value="AET2Gv20453400.9"/>
    <property type="gene ID" value="AET2Gv20453400"/>
</dbReference>
<dbReference type="Gramene" id="AET2Gv20453400.14">
    <property type="protein sequence ID" value="AET2Gv20453400.14"/>
    <property type="gene ID" value="AET2Gv20453400"/>
</dbReference>
<dbReference type="EnsemblPlants" id="AET2Gv20453400.27">
    <property type="protein sequence ID" value="AET2Gv20453400.27"/>
    <property type="gene ID" value="AET2Gv20453400"/>
</dbReference>
<dbReference type="EnsemblPlants" id="AET2Gv20453400.36">
    <property type="protein sequence ID" value="AET2Gv20453400.36"/>
    <property type="gene ID" value="AET2Gv20453400"/>
</dbReference>
<dbReference type="EnsemblPlants" id="AET2Gv20453400.22">
    <property type="protein sequence ID" value="AET2Gv20453400.22"/>
    <property type="gene ID" value="AET2Gv20453400"/>
</dbReference>
<dbReference type="PANTHER" id="PTHR31635:SF196">
    <property type="entry name" value="REVERSE TRANSCRIPTASE DOMAIN-CONTAINING PROTEIN-RELATED"/>
    <property type="match status" value="1"/>
</dbReference>
<dbReference type="Gramene" id="AET2Gv20453400.17">
    <property type="protein sequence ID" value="AET2Gv20453400.17"/>
    <property type="gene ID" value="AET2Gv20453400"/>
</dbReference>
<dbReference type="EnsemblPlants" id="AET2Gv20453400.3">
    <property type="protein sequence ID" value="AET2Gv20453400.3"/>
    <property type="gene ID" value="AET2Gv20453400"/>
</dbReference>
<dbReference type="Gramene" id="AET2Gv20453400.11">
    <property type="protein sequence ID" value="AET2Gv20453400.11"/>
    <property type="gene ID" value="AET2Gv20453400"/>
</dbReference>
<dbReference type="EnsemblPlants" id="AET2Gv20453400.19">
    <property type="protein sequence ID" value="AET2Gv20453400.19"/>
    <property type="gene ID" value="AET2Gv20453400"/>
</dbReference>
<dbReference type="EnsemblPlants" id="AET2Gv20453400.11">
    <property type="protein sequence ID" value="AET2Gv20453400.11"/>
    <property type="gene ID" value="AET2Gv20453400"/>
</dbReference>
<dbReference type="EnsemblPlants" id="AET2Gv20453400.31">
    <property type="protein sequence ID" value="AET2Gv20453400.31"/>
    <property type="gene ID" value="AET2Gv20453400"/>
</dbReference>
<dbReference type="Gramene" id="AET2Gv20453400.38">
    <property type="protein sequence ID" value="AET2Gv20453400.38"/>
    <property type="gene ID" value="AET2Gv20453400"/>
</dbReference>
<dbReference type="EnsemblPlants" id="AET2Gv20453400.34">
    <property type="protein sequence ID" value="AET2Gv20453400.34"/>
    <property type="gene ID" value="AET2Gv20453400"/>
</dbReference>
<dbReference type="EnsemblPlants" id="AET2Gv20453400.39">
    <property type="protein sequence ID" value="AET2Gv20453400.39"/>
    <property type="gene ID" value="AET2Gv20453400"/>
</dbReference>
<dbReference type="Gramene" id="AET2Gv20453400.34">
    <property type="protein sequence ID" value="AET2Gv20453400.34"/>
    <property type="gene ID" value="AET2Gv20453400"/>
</dbReference>
<dbReference type="EnsemblPlants" id="AET2Gv20453400.40">
    <property type="protein sequence ID" value="AET2Gv20453400.40"/>
    <property type="gene ID" value="AET2Gv20453400"/>
</dbReference>
<proteinExistence type="predicted"/>
<dbReference type="Proteomes" id="UP000015105">
    <property type="component" value="Chromosome 2D"/>
</dbReference>
<dbReference type="Gramene" id="AET2Gv20453400.31">
    <property type="protein sequence ID" value="AET2Gv20453400.31"/>
    <property type="gene ID" value="AET2Gv20453400"/>
</dbReference>
<dbReference type="Gramene" id="AET2Gv20453400.19">
    <property type="protein sequence ID" value="AET2Gv20453400.19"/>
    <property type="gene ID" value="AET2Gv20453400"/>
</dbReference>
<sequence length="244" mass="27545">MVLSGQVSQHHFRGFRFEEYWFKLRGFTEATHDPPHQSAFIQSRSIKLLHTNKDDALMLKLDIVSAFHSVSWGFFIELMQRLGFGRKWCDMISLLWCSSSSRVMVNDELGDRFFHQRGLRQGDLLSLMLFTIAIAPLHWMLLKASSSGPLSCSRLPPSQLRVSLYADHAALFVAPTARDIEVTRQIPCAFGDASGLRANLAKSGIYPIGCLNISRPIILQQFPIPVCNSAANTWAYLCTSRKLQ</sequence>
<dbReference type="EnsemblPlants" id="AET2Gv20453400.14">
    <property type="protein sequence ID" value="AET2Gv20453400.14"/>
    <property type="gene ID" value="AET2Gv20453400"/>
</dbReference>
<dbReference type="EnsemblPlants" id="AET2Gv20453400.28">
    <property type="protein sequence ID" value="AET2Gv20453400.28"/>
    <property type="gene ID" value="AET2Gv20453400"/>
</dbReference>
<dbReference type="Gramene" id="AET2Gv20453400.37">
    <property type="protein sequence ID" value="AET2Gv20453400.37"/>
    <property type="gene ID" value="AET2Gv20453400"/>
</dbReference>
<dbReference type="EnsemblPlants" id="AET2Gv20453400.12">
    <property type="protein sequence ID" value="AET2Gv20453400.12"/>
    <property type="gene ID" value="AET2Gv20453400"/>
</dbReference>
<dbReference type="Gramene" id="AET2Gv20453400.30">
    <property type="protein sequence ID" value="AET2Gv20453400.30"/>
    <property type="gene ID" value="AET2Gv20453400"/>
</dbReference>
<feature type="domain" description="Reverse transcriptase" evidence="1">
    <location>
        <begin position="31"/>
        <end position="206"/>
    </location>
</feature>
<dbReference type="EnsemblPlants" id="AET2Gv20453400.26">
    <property type="protein sequence ID" value="AET2Gv20453400.26"/>
    <property type="gene ID" value="AET2Gv20453400"/>
</dbReference>
<dbReference type="EnsemblPlants" id="AET2Gv20453400.8">
    <property type="protein sequence ID" value="AET2Gv20453400.8"/>
    <property type="gene ID" value="AET2Gv20453400"/>
</dbReference>
<dbReference type="EnsemblPlants" id="AET2Gv20453400.9">
    <property type="protein sequence ID" value="AET2Gv20453400.9"/>
    <property type="gene ID" value="AET2Gv20453400"/>
</dbReference>
<dbReference type="Gramene" id="AET2Gv20453400.1">
    <property type="protein sequence ID" value="AET2Gv20453400.1"/>
    <property type="gene ID" value="AET2Gv20453400"/>
</dbReference>
<dbReference type="EnsemblPlants" id="AET2Gv20453400.35">
    <property type="protein sequence ID" value="AET2Gv20453400.35"/>
    <property type="gene ID" value="AET2Gv20453400"/>
</dbReference>
<dbReference type="EnsemblPlants" id="AET2Gv20453400.29">
    <property type="protein sequence ID" value="AET2Gv20453400.29"/>
    <property type="gene ID" value="AET2Gv20453400"/>
</dbReference>
<dbReference type="InterPro" id="IPR000477">
    <property type="entry name" value="RT_dom"/>
</dbReference>
<dbReference type="EnsemblPlants" id="AET2Gv20453400.4">
    <property type="protein sequence ID" value="AET2Gv20453400.4"/>
    <property type="gene ID" value="AET2Gv20453400"/>
</dbReference>
<dbReference type="Gramene" id="AET2Gv20453400.13">
    <property type="protein sequence ID" value="AET2Gv20453400.13"/>
    <property type="gene ID" value="AET2Gv20453400"/>
</dbReference>
<reference evidence="2" key="5">
    <citation type="journal article" date="2021" name="G3 (Bethesda)">
        <title>Aegilops tauschii genome assembly Aet v5.0 features greater sequence contiguity and improved annotation.</title>
        <authorList>
            <person name="Wang L."/>
            <person name="Zhu T."/>
            <person name="Rodriguez J.C."/>
            <person name="Deal K.R."/>
            <person name="Dubcovsky J."/>
            <person name="McGuire P.E."/>
            <person name="Lux T."/>
            <person name="Spannagl M."/>
            <person name="Mayer K.F.X."/>
            <person name="Baldrich P."/>
            <person name="Meyers B.C."/>
            <person name="Huo N."/>
            <person name="Gu Y.Q."/>
            <person name="Zhou H."/>
            <person name="Devos K.M."/>
            <person name="Bennetzen J.L."/>
            <person name="Unver T."/>
            <person name="Budak H."/>
            <person name="Gulick P.J."/>
            <person name="Galiba G."/>
            <person name="Kalapos B."/>
            <person name="Nelson D.R."/>
            <person name="Li P."/>
            <person name="You F.M."/>
            <person name="Luo M.C."/>
            <person name="Dvorak J."/>
        </authorList>
    </citation>
    <scope>NUCLEOTIDE SEQUENCE [LARGE SCALE GENOMIC DNA]</scope>
    <source>
        <strain evidence="2">cv. AL8/78</strain>
    </source>
</reference>
<dbReference type="SUPFAM" id="SSF56672">
    <property type="entry name" value="DNA/RNA polymerases"/>
    <property type="match status" value="1"/>
</dbReference>
<dbReference type="EnsemblPlants" id="AET2Gv20453400.10">
    <property type="protein sequence ID" value="AET2Gv20453400.10"/>
    <property type="gene ID" value="AET2Gv20453400"/>
</dbReference>
<dbReference type="Gramene" id="AET2Gv20453400.29">
    <property type="protein sequence ID" value="AET2Gv20453400.29"/>
    <property type="gene ID" value="AET2Gv20453400"/>
</dbReference>
<dbReference type="Gramene" id="AET2Gv20453400.16">
    <property type="protein sequence ID" value="AET2Gv20453400.16"/>
    <property type="gene ID" value="AET2Gv20453400"/>
</dbReference>
<dbReference type="Gramene" id="AET2Gv20453400.33">
    <property type="protein sequence ID" value="AET2Gv20453400.33"/>
    <property type="gene ID" value="AET2Gv20453400"/>
</dbReference>
<dbReference type="Gramene" id="AET2Gv20453400.3">
    <property type="protein sequence ID" value="AET2Gv20453400.3"/>
    <property type="gene ID" value="AET2Gv20453400"/>
</dbReference>
<dbReference type="EnsemblPlants" id="AET2Gv20453400.16">
    <property type="protein sequence ID" value="AET2Gv20453400.16"/>
    <property type="gene ID" value="AET2Gv20453400"/>
</dbReference>
<dbReference type="EnsemblPlants" id="AET2Gv20453400.20">
    <property type="protein sequence ID" value="AET2Gv20453400.20"/>
    <property type="gene ID" value="AET2Gv20453400"/>
</dbReference>
<dbReference type="Gramene" id="AET2Gv20453400.26">
    <property type="protein sequence ID" value="AET2Gv20453400.26"/>
    <property type="gene ID" value="AET2Gv20453400"/>
</dbReference>
<dbReference type="EnsemblPlants" id="AET2Gv20453400.24">
    <property type="protein sequence ID" value="AET2Gv20453400.24"/>
    <property type="gene ID" value="AET2Gv20453400"/>
</dbReference>